<dbReference type="Gene3D" id="1.20.1250.20">
    <property type="entry name" value="MFS general substrate transporter like domains"/>
    <property type="match status" value="1"/>
</dbReference>
<comment type="subcellular location">
    <subcellularLocation>
        <location evidence="1">Cell membrane</location>
        <topology evidence="1">Multi-pass membrane protein</topology>
    </subcellularLocation>
</comment>
<evidence type="ECO:0000256" key="6">
    <source>
        <dbReference type="SAM" id="Phobius"/>
    </source>
</evidence>
<feature type="transmembrane region" description="Helical" evidence="6">
    <location>
        <begin position="78"/>
        <end position="96"/>
    </location>
</feature>
<proteinExistence type="predicted"/>
<evidence type="ECO:0000259" key="7">
    <source>
        <dbReference type="PROSITE" id="PS50850"/>
    </source>
</evidence>
<dbReference type="Proteomes" id="UP000838100">
    <property type="component" value="Unassembled WGS sequence"/>
</dbReference>
<dbReference type="InterPro" id="IPR020846">
    <property type="entry name" value="MFS_dom"/>
</dbReference>
<dbReference type="SUPFAM" id="SSF103473">
    <property type="entry name" value="MFS general substrate transporter"/>
    <property type="match status" value="1"/>
</dbReference>
<evidence type="ECO:0000313" key="8">
    <source>
        <dbReference type="EMBL" id="CAH0991495.1"/>
    </source>
</evidence>
<feature type="transmembrane region" description="Helical" evidence="6">
    <location>
        <begin position="371"/>
        <end position="389"/>
    </location>
</feature>
<organism evidence="8 9">
    <name type="scientific">Sinobacterium norvegicum</name>
    <dbReference type="NCBI Taxonomy" id="1641715"/>
    <lineage>
        <taxon>Bacteria</taxon>
        <taxon>Pseudomonadati</taxon>
        <taxon>Pseudomonadota</taxon>
        <taxon>Gammaproteobacteria</taxon>
        <taxon>Cellvibrionales</taxon>
        <taxon>Spongiibacteraceae</taxon>
        <taxon>Sinobacterium</taxon>
    </lineage>
</organism>
<dbReference type="InterPro" id="IPR011701">
    <property type="entry name" value="MFS"/>
</dbReference>
<reference evidence="8" key="1">
    <citation type="submission" date="2021-12" db="EMBL/GenBank/DDBJ databases">
        <authorList>
            <person name="Rodrigo-Torres L."/>
            <person name="Arahal R. D."/>
            <person name="Lucena T."/>
        </authorList>
    </citation>
    <scope>NUCLEOTIDE SEQUENCE</scope>
    <source>
        <strain evidence="8">CECT 8267</strain>
    </source>
</reference>
<evidence type="ECO:0000256" key="3">
    <source>
        <dbReference type="ARBA" id="ARBA00022692"/>
    </source>
</evidence>
<keyword evidence="9" id="KW-1185">Reference proteome</keyword>
<feature type="transmembrane region" description="Helical" evidence="6">
    <location>
        <begin position="248"/>
        <end position="265"/>
    </location>
</feature>
<dbReference type="Pfam" id="PF07690">
    <property type="entry name" value="MFS_1"/>
    <property type="match status" value="1"/>
</dbReference>
<dbReference type="EMBL" id="CAKLPX010000001">
    <property type="protein sequence ID" value="CAH0991495.1"/>
    <property type="molecule type" value="Genomic_DNA"/>
</dbReference>
<dbReference type="RefSeq" id="WP_237444143.1">
    <property type="nucleotide sequence ID" value="NZ_CAKLPX010000001.1"/>
</dbReference>
<dbReference type="PROSITE" id="PS50850">
    <property type="entry name" value="MFS"/>
    <property type="match status" value="1"/>
</dbReference>
<feature type="transmembrane region" description="Helical" evidence="6">
    <location>
        <begin position="169"/>
        <end position="187"/>
    </location>
</feature>
<evidence type="ECO:0000256" key="5">
    <source>
        <dbReference type="ARBA" id="ARBA00023136"/>
    </source>
</evidence>
<feature type="transmembrane region" description="Helical" evidence="6">
    <location>
        <begin position="108"/>
        <end position="129"/>
    </location>
</feature>
<feature type="transmembrane region" description="Helical" evidence="6">
    <location>
        <begin position="141"/>
        <end position="163"/>
    </location>
</feature>
<feature type="domain" description="Major facilitator superfamily (MFS) profile" evidence="7">
    <location>
        <begin position="13"/>
        <end position="391"/>
    </location>
</feature>
<feature type="transmembrane region" description="Helical" evidence="6">
    <location>
        <begin position="214"/>
        <end position="236"/>
    </location>
</feature>
<dbReference type="CDD" id="cd17324">
    <property type="entry name" value="MFS_NepI_like"/>
    <property type="match status" value="1"/>
</dbReference>
<name>A0ABN8EII3_9GAMM</name>
<keyword evidence="2" id="KW-1003">Cell membrane</keyword>
<keyword evidence="5 6" id="KW-0472">Membrane</keyword>
<protein>
    <submittedName>
        <fullName evidence="8">Sugar efflux transporter</fullName>
    </submittedName>
</protein>
<accession>A0ABN8EII3</accession>
<dbReference type="InterPro" id="IPR050189">
    <property type="entry name" value="MFS_Efflux_Transporters"/>
</dbReference>
<feature type="transmembrane region" description="Helical" evidence="6">
    <location>
        <begin position="277"/>
        <end position="295"/>
    </location>
</feature>
<comment type="caution">
    <text evidence="8">The sequence shown here is derived from an EMBL/GenBank/DDBJ whole genome shotgun (WGS) entry which is preliminary data.</text>
</comment>
<dbReference type="PANTHER" id="PTHR43124:SF3">
    <property type="entry name" value="CHLORAMPHENICOL EFFLUX PUMP RV0191"/>
    <property type="match status" value="1"/>
</dbReference>
<feature type="transmembrane region" description="Helical" evidence="6">
    <location>
        <begin position="12"/>
        <end position="32"/>
    </location>
</feature>
<evidence type="ECO:0000256" key="4">
    <source>
        <dbReference type="ARBA" id="ARBA00022989"/>
    </source>
</evidence>
<keyword evidence="4 6" id="KW-1133">Transmembrane helix</keyword>
<sequence>MPDNQTILSERLIIWLVAAVQFLNIVDFMMIMPLGPDLATALDIAPSDIASITAAYTFAAAISAIVSAKKIDQFSRKPALLFFILGLSSATMIASLAHTGTQLLLCRVLAGCFAGPATSVAFSLLIDNIPEERRGRAMGKVMGAFSVAAVAGVPIGMQLTIWFSWQAPFITIGCSGLVVLFIILLKLPPQPAKNITGNSISITRLLSQPAIRSSYLMTAGAMFAGFLLIPNFSAYFQYNLGYPHDSIGTLYLTGGIGSFFAMRLSGHMVDRFGSTPVGWFAWVLSAGTILISLVLHQPIPLLLFFILFMSANGARNVAIQALASKVPPASMRGAYMSLQSATRHLSTGGAALLSSQILTTADNGSLIDFNYLAAITIAVSLLVPVSMIITQQRMQLVHHEKNPS</sequence>
<dbReference type="InterPro" id="IPR036259">
    <property type="entry name" value="MFS_trans_sf"/>
</dbReference>
<feature type="transmembrane region" description="Helical" evidence="6">
    <location>
        <begin position="44"/>
        <end position="66"/>
    </location>
</feature>
<gene>
    <name evidence="8" type="primary">sotB</name>
    <name evidence="8" type="ORF">SIN8267_01601</name>
</gene>
<evidence type="ECO:0000313" key="9">
    <source>
        <dbReference type="Proteomes" id="UP000838100"/>
    </source>
</evidence>
<dbReference type="PANTHER" id="PTHR43124">
    <property type="entry name" value="PURINE EFFLUX PUMP PBUE"/>
    <property type="match status" value="1"/>
</dbReference>
<evidence type="ECO:0000256" key="1">
    <source>
        <dbReference type="ARBA" id="ARBA00004651"/>
    </source>
</evidence>
<keyword evidence="3 6" id="KW-0812">Transmembrane</keyword>
<evidence type="ECO:0000256" key="2">
    <source>
        <dbReference type="ARBA" id="ARBA00022475"/>
    </source>
</evidence>